<evidence type="ECO:0000256" key="2">
    <source>
        <dbReference type="SAM" id="Phobius"/>
    </source>
</evidence>
<keyword evidence="2" id="KW-0812">Transmembrane</keyword>
<sequence length="282" mass="31541">MSLIQNTVYYCCVSKANRILYAYSGGDPDIDNLAALCLEKAPPFHICYSQTVRGRIYGFVMEDGYVYFAIAGEGLGTSSGLLQFLEHVREEFNKVSKNKKSGGSRGSLSGFSNFNLQEEELVPVIRRLISSLEMNKIWQSQNQNAIPSPSPEAETGVIETVTSTKAPLLAKPGKQDKKKMKDRVVEIRDKNGSEDHRRSTDRDRGIKADHTNTLESNNQGPVVSAVSLHKTCSSRSRSSQQQYAPRMWWRKVRIVLAIDALICLILFGIWLGICRGFRCISN</sequence>
<dbReference type="Gene3D" id="3.30.450.50">
    <property type="entry name" value="Longin domain"/>
    <property type="match status" value="1"/>
</dbReference>
<dbReference type="AlphaFoldDB" id="A0AAP0I9P4"/>
<evidence type="ECO:0008006" key="5">
    <source>
        <dbReference type="Google" id="ProtNLM"/>
    </source>
</evidence>
<keyword evidence="2" id="KW-1133">Transmembrane helix</keyword>
<dbReference type="PANTHER" id="PTHR47461:SF1">
    <property type="entry name" value="PHYTOLONGIN PHYL1.2"/>
    <property type="match status" value="1"/>
</dbReference>
<name>A0AAP0I9P4_9MAGN</name>
<proteinExistence type="predicted"/>
<gene>
    <name evidence="3" type="ORF">Sjap_018911</name>
</gene>
<evidence type="ECO:0000313" key="3">
    <source>
        <dbReference type="EMBL" id="KAK9110851.1"/>
    </source>
</evidence>
<dbReference type="EMBL" id="JBBNAE010000007">
    <property type="protein sequence ID" value="KAK9110851.1"/>
    <property type="molecule type" value="Genomic_DNA"/>
</dbReference>
<organism evidence="3 4">
    <name type="scientific">Stephania japonica</name>
    <dbReference type="NCBI Taxonomy" id="461633"/>
    <lineage>
        <taxon>Eukaryota</taxon>
        <taxon>Viridiplantae</taxon>
        <taxon>Streptophyta</taxon>
        <taxon>Embryophyta</taxon>
        <taxon>Tracheophyta</taxon>
        <taxon>Spermatophyta</taxon>
        <taxon>Magnoliopsida</taxon>
        <taxon>Ranunculales</taxon>
        <taxon>Menispermaceae</taxon>
        <taxon>Menispermoideae</taxon>
        <taxon>Cissampelideae</taxon>
        <taxon>Stephania</taxon>
    </lineage>
</organism>
<feature type="compositionally biased region" description="Basic and acidic residues" evidence="1">
    <location>
        <begin position="182"/>
        <end position="212"/>
    </location>
</feature>
<feature type="transmembrane region" description="Helical" evidence="2">
    <location>
        <begin position="254"/>
        <end position="273"/>
    </location>
</feature>
<protein>
    <recommendedName>
        <fullName evidence="5">Longin domain-containing protein</fullName>
    </recommendedName>
</protein>
<dbReference type="Proteomes" id="UP001417504">
    <property type="component" value="Unassembled WGS sequence"/>
</dbReference>
<keyword evidence="2" id="KW-0472">Membrane</keyword>
<feature type="region of interest" description="Disordered" evidence="1">
    <location>
        <begin position="164"/>
        <end position="220"/>
    </location>
</feature>
<dbReference type="InterPro" id="IPR011012">
    <property type="entry name" value="Longin-like_dom_sf"/>
</dbReference>
<dbReference type="GO" id="GO:0016020">
    <property type="term" value="C:membrane"/>
    <property type="evidence" value="ECO:0007669"/>
    <property type="project" value="InterPro"/>
</dbReference>
<dbReference type="SUPFAM" id="SSF64356">
    <property type="entry name" value="SNARE-like"/>
    <property type="match status" value="1"/>
</dbReference>
<evidence type="ECO:0000313" key="4">
    <source>
        <dbReference type="Proteomes" id="UP001417504"/>
    </source>
</evidence>
<reference evidence="3 4" key="1">
    <citation type="submission" date="2024-01" db="EMBL/GenBank/DDBJ databases">
        <title>Genome assemblies of Stephania.</title>
        <authorList>
            <person name="Yang L."/>
        </authorList>
    </citation>
    <scope>NUCLEOTIDE SEQUENCE [LARGE SCALE GENOMIC DNA]</scope>
    <source>
        <strain evidence="3">QJT</strain>
        <tissue evidence="3">Leaf</tissue>
    </source>
</reference>
<evidence type="ECO:0000256" key="1">
    <source>
        <dbReference type="SAM" id="MobiDB-lite"/>
    </source>
</evidence>
<dbReference type="InterPro" id="IPR044783">
    <property type="entry name" value="PHYL"/>
</dbReference>
<accession>A0AAP0I9P4</accession>
<keyword evidence="4" id="KW-1185">Reference proteome</keyword>
<dbReference type="PANTHER" id="PTHR47461">
    <property type="entry name" value="PHYTOLONGIN PHYL1.2"/>
    <property type="match status" value="1"/>
</dbReference>
<comment type="caution">
    <text evidence="3">The sequence shown here is derived from an EMBL/GenBank/DDBJ whole genome shotgun (WGS) entry which is preliminary data.</text>
</comment>